<reference evidence="8" key="1">
    <citation type="submission" date="2022-08" db="EMBL/GenBank/DDBJ databases">
        <authorList>
            <person name="Gutierrez-Valencia J."/>
        </authorList>
    </citation>
    <scope>NUCLEOTIDE SEQUENCE</scope>
</reference>
<proteinExistence type="inferred from homology"/>
<dbReference type="InterPro" id="IPR036013">
    <property type="entry name" value="Band_7/SPFH_dom_sf"/>
</dbReference>
<gene>
    <name evidence="8" type="ORF">LITE_LOCUS17017</name>
</gene>
<dbReference type="GO" id="GO:0005901">
    <property type="term" value="C:caveola"/>
    <property type="evidence" value="ECO:0007669"/>
    <property type="project" value="UniProtKB-SubCell"/>
</dbReference>
<evidence type="ECO:0000256" key="2">
    <source>
        <dbReference type="ARBA" id="ARBA00023054"/>
    </source>
</evidence>
<comment type="similarity">
    <text evidence="1 4">Belongs to the band 7/mec-2 family. Flotillin subfamily.</text>
</comment>
<dbReference type="CDD" id="cd03399">
    <property type="entry name" value="SPFH_flotillin"/>
    <property type="match status" value="1"/>
</dbReference>
<keyword evidence="2 5" id="KW-0175">Coiled coil</keyword>
<dbReference type="SUPFAM" id="SSF117892">
    <property type="entry name" value="Band 7/SPFH domain"/>
    <property type="match status" value="1"/>
</dbReference>
<evidence type="ECO:0000256" key="4">
    <source>
        <dbReference type="RuleBase" id="RU366054"/>
    </source>
</evidence>
<dbReference type="PANTHER" id="PTHR13806">
    <property type="entry name" value="FLOTILLIN-RELATED"/>
    <property type="match status" value="1"/>
</dbReference>
<keyword evidence="4" id="KW-1003">Cell membrane</keyword>
<feature type="coiled-coil region" evidence="5">
    <location>
        <begin position="142"/>
        <end position="169"/>
    </location>
</feature>
<dbReference type="Pfam" id="PF01145">
    <property type="entry name" value="Band_7"/>
    <property type="match status" value="1"/>
</dbReference>
<evidence type="ECO:0000256" key="5">
    <source>
        <dbReference type="SAM" id="Coils"/>
    </source>
</evidence>
<accession>A0AAV0K5A4</accession>
<dbReference type="EMBL" id="CAMGYJ010000005">
    <property type="protein sequence ID" value="CAI0416565.1"/>
    <property type="molecule type" value="Genomic_DNA"/>
</dbReference>
<dbReference type="AlphaFoldDB" id="A0AAV0K5A4"/>
<dbReference type="PANTHER" id="PTHR13806:SF37">
    <property type="entry name" value="FLOTILLIN-LIKE"/>
    <property type="match status" value="1"/>
</dbReference>
<feature type="region of interest" description="Disordered" evidence="6">
    <location>
        <begin position="391"/>
        <end position="410"/>
    </location>
</feature>
<dbReference type="InterPro" id="IPR027705">
    <property type="entry name" value="Flotillin_fam"/>
</dbReference>
<feature type="domain" description="Band 7" evidence="7">
    <location>
        <begin position="23"/>
        <end position="186"/>
    </location>
</feature>
<keyword evidence="9" id="KW-1185">Reference proteome</keyword>
<name>A0AAV0K5A4_9ROSI</name>
<evidence type="ECO:0000313" key="9">
    <source>
        <dbReference type="Proteomes" id="UP001154282"/>
    </source>
</evidence>
<evidence type="ECO:0000313" key="8">
    <source>
        <dbReference type="EMBL" id="CAI0416565.1"/>
    </source>
</evidence>
<organism evidence="8 9">
    <name type="scientific">Linum tenue</name>
    <dbReference type="NCBI Taxonomy" id="586396"/>
    <lineage>
        <taxon>Eukaryota</taxon>
        <taxon>Viridiplantae</taxon>
        <taxon>Streptophyta</taxon>
        <taxon>Embryophyta</taxon>
        <taxon>Tracheophyta</taxon>
        <taxon>Spermatophyta</taxon>
        <taxon>Magnoliopsida</taxon>
        <taxon>eudicotyledons</taxon>
        <taxon>Gunneridae</taxon>
        <taxon>Pentapetalae</taxon>
        <taxon>rosids</taxon>
        <taxon>fabids</taxon>
        <taxon>Malpighiales</taxon>
        <taxon>Linaceae</taxon>
        <taxon>Linum</taxon>
    </lineage>
</organism>
<dbReference type="Proteomes" id="UP001154282">
    <property type="component" value="Unassembled WGS sequence"/>
</dbReference>
<evidence type="ECO:0000259" key="7">
    <source>
        <dbReference type="Pfam" id="PF01145"/>
    </source>
</evidence>
<sequence length="450" mass="48881">MYKVAKASEYLAITGIGITDIKLAKKSLILPGQSCTRFDMSPVNYTFEVQAMSAEKLPFVLPAVFTIGPRIDDTESLLLYAKLLCSHDKYSSHVNELVKGIIEGETRVLAASMTMEEIFRGTKEFKKEVFEKVQLELNQFGLIIYNANVKQLKTQMEAANQAKIDVAEARMKGEIGAKERDGQTKQNAAKIDAQTKIVSTQRAGDGQKEEIDVRTKVKIFENKREAEVAEADAELAKKKAGWSRESKVAEVEANKAVALRDAELQKEVEVQEANWELYTKQKAAEAVLYQKEKEAEAQMAASKAAFFARQQAAEAELYSKLKEAEGLVALAKAQGAYLRTLLDALGGNYAALRDYLMIDGGMFQAMARINAEAVRGMQPKLSIWTTDDGMGGGGGGGDGVSENGGGGGGSGGGMKEIAGVYKMLPPLLQTVEDQTGMRPPAWLATLPTGK</sequence>
<comment type="subcellular location">
    <subcellularLocation>
        <location evidence="4">Cell membrane</location>
        <topology evidence="4">Lipid-anchor</topology>
    </subcellularLocation>
    <subcellularLocation>
        <location evidence="4">Membrane</location>
        <location evidence="4">Caveola</location>
    </subcellularLocation>
</comment>
<keyword evidence="3 4" id="KW-0472">Membrane</keyword>
<evidence type="ECO:0000256" key="3">
    <source>
        <dbReference type="ARBA" id="ARBA00023136"/>
    </source>
</evidence>
<dbReference type="InterPro" id="IPR001107">
    <property type="entry name" value="Band_7"/>
</dbReference>
<protein>
    <recommendedName>
        <fullName evidence="4">Flotillin-like</fullName>
    </recommendedName>
</protein>
<dbReference type="Gene3D" id="3.30.479.30">
    <property type="entry name" value="Band 7 domain"/>
    <property type="match status" value="1"/>
</dbReference>
<comment type="caution">
    <text evidence="8">The sequence shown here is derived from an EMBL/GenBank/DDBJ whole genome shotgun (WGS) entry which is preliminary data.</text>
</comment>
<evidence type="ECO:0000256" key="6">
    <source>
        <dbReference type="SAM" id="MobiDB-lite"/>
    </source>
</evidence>
<evidence type="ECO:0000256" key="1">
    <source>
        <dbReference type="ARBA" id="ARBA00007161"/>
    </source>
</evidence>